<dbReference type="OrthoDB" id="4749881at2"/>
<dbReference type="InterPro" id="IPR038332">
    <property type="entry name" value="PPE_sf"/>
</dbReference>
<dbReference type="PANTHER" id="PTHR46766">
    <property type="entry name" value="GLUTAMINE-RICH PROTEIN 2"/>
    <property type="match status" value="1"/>
</dbReference>
<keyword evidence="4" id="KW-1185">Reference proteome</keyword>
<comment type="similarity">
    <text evidence="1">Belongs to the mycobacterial PPE family.</text>
</comment>
<protein>
    <submittedName>
        <fullName evidence="3">PPE family protein</fullName>
    </submittedName>
</protein>
<evidence type="ECO:0000313" key="4">
    <source>
        <dbReference type="Proteomes" id="UP000324701"/>
    </source>
</evidence>
<evidence type="ECO:0000259" key="2">
    <source>
        <dbReference type="Pfam" id="PF00823"/>
    </source>
</evidence>
<dbReference type="RefSeq" id="WP_149654130.1">
    <property type="nucleotide sequence ID" value="NZ_VTZN01000060.1"/>
</dbReference>
<feature type="domain" description="PPE" evidence="2">
    <location>
        <begin position="2"/>
        <end position="166"/>
    </location>
</feature>
<name>A0A5B1BPP4_MYCSI</name>
<evidence type="ECO:0000313" key="3">
    <source>
        <dbReference type="EMBL" id="KAA1250061.1"/>
    </source>
</evidence>
<sequence>MNFSISPPEIISTRIFSGAGPGPMLAAAAAWDALAGELGAAVTAFSSVTSALVDSSWQGPASAAMANAAGGYLRWLASTGAQAGQAASQARLTAAAFEATLAATVHPGAILANRSQLVTLVTSNLLGFNAPAIAAVEAQYEQMWAQDVAAMFGYHAGASAAASALTPFTQLVQSPAAAGAAWIAAAQSAFSSPAG</sequence>
<dbReference type="Proteomes" id="UP000324701">
    <property type="component" value="Unassembled WGS sequence"/>
</dbReference>
<reference evidence="3 4" key="1">
    <citation type="submission" date="2019-09" db="EMBL/GenBank/DDBJ databases">
        <title>Report of infection by Mycobacterium simiae a patient suffering from pulmonary tuberculosis.</title>
        <authorList>
            <person name="Mohanty P.S."/>
            <person name="Bansal A.K."/>
            <person name="Singh H."/>
            <person name="Sharma S."/>
            <person name="Patil S.A."/>
            <person name="Upadhaya P."/>
            <person name="Singh P.K."/>
            <person name="Kumar D."/>
            <person name="Kumar S."/>
            <person name="Singh R.K."/>
            <person name="Chaudhary B."/>
        </authorList>
    </citation>
    <scope>NUCLEOTIDE SEQUENCE [LARGE SCALE GENOMIC DNA]</scope>
    <source>
        <strain evidence="3 4">JAL-560-SIM</strain>
    </source>
</reference>
<dbReference type="AlphaFoldDB" id="A0A5B1BPP4"/>
<feature type="non-terminal residue" evidence="3">
    <location>
        <position position="195"/>
    </location>
</feature>
<dbReference type="InterPro" id="IPR000030">
    <property type="entry name" value="PPE_dom"/>
</dbReference>
<comment type="caution">
    <text evidence="3">The sequence shown here is derived from an EMBL/GenBank/DDBJ whole genome shotgun (WGS) entry which is preliminary data.</text>
</comment>
<dbReference type="GO" id="GO:0052572">
    <property type="term" value="P:response to host immune response"/>
    <property type="evidence" value="ECO:0007669"/>
    <property type="project" value="TreeGrafter"/>
</dbReference>
<dbReference type="Gene3D" id="1.20.1260.20">
    <property type="entry name" value="PPE superfamily"/>
    <property type="match status" value="1"/>
</dbReference>
<dbReference type="Pfam" id="PF00823">
    <property type="entry name" value="PPE"/>
    <property type="match status" value="1"/>
</dbReference>
<organism evidence="3 4">
    <name type="scientific">Mycobacterium simiae</name>
    <name type="common">Mycobacterium habana</name>
    <dbReference type="NCBI Taxonomy" id="1784"/>
    <lineage>
        <taxon>Bacteria</taxon>
        <taxon>Bacillati</taxon>
        <taxon>Actinomycetota</taxon>
        <taxon>Actinomycetes</taxon>
        <taxon>Mycobacteriales</taxon>
        <taxon>Mycobacteriaceae</taxon>
        <taxon>Mycobacterium</taxon>
        <taxon>Mycobacterium simiae complex</taxon>
    </lineage>
</organism>
<dbReference type="PANTHER" id="PTHR46766:SF1">
    <property type="entry name" value="GLUTAMINE-RICH PROTEIN 2"/>
    <property type="match status" value="1"/>
</dbReference>
<gene>
    <name evidence="3" type="ORF">F0Q45_11805</name>
</gene>
<evidence type="ECO:0000256" key="1">
    <source>
        <dbReference type="ARBA" id="ARBA00010652"/>
    </source>
</evidence>
<proteinExistence type="inferred from homology"/>
<dbReference type="SUPFAM" id="SSF140459">
    <property type="entry name" value="PE/PPE dimer-like"/>
    <property type="match status" value="1"/>
</dbReference>
<accession>A0A5B1BPP4</accession>
<dbReference type="FunFam" id="1.20.1260.20:FF:000001">
    <property type="entry name" value="PPE family protein PPE41"/>
    <property type="match status" value="1"/>
</dbReference>
<dbReference type="EMBL" id="VTZN01000060">
    <property type="protein sequence ID" value="KAA1250061.1"/>
    <property type="molecule type" value="Genomic_DNA"/>
</dbReference>